<comment type="caution">
    <text evidence="7">The sequence shown here is derived from an EMBL/GenBank/DDBJ whole genome shotgun (WGS) entry which is preliminary data.</text>
</comment>
<reference evidence="7 8" key="1">
    <citation type="journal article" date="2021" name="Nat. Plants">
        <title>The Taxus genome provides insights into paclitaxel biosynthesis.</title>
        <authorList>
            <person name="Xiong X."/>
            <person name="Gou J."/>
            <person name="Liao Q."/>
            <person name="Li Y."/>
            <person name="Zhou Q."/>
            <person name="Bi G."/>
            <person name="Li C."/>
            <person name="Du R."/>
            <person name="Wang X."/>
            <person name="Sun T."/>
            <person name="Guo L."/>
            <person name="Liang H."/>
            <person name="Lu P."/>
            <person name="Wu Y."/>
            <person name="Zhang Z."/>
            <person name="Ro D.K."/>
            <person name="Shang Y."/>
            <person name="Huang S."/>
            <person name="Yan J."/>
        </authorList>
    </citation>
    <scope>NUCLEOTIDE SEQUENCE [LARGE SCALE GENOMIC DNA]</scope>
    <source>
        <strain evidence="7">Ta-2019</strain>
    </source>
</reference>
<evidence type="ECO:0000256" key="5">
    <source>
        <dbReference type="SAM" id="MobiDB-lite"/>
    </source>
</evidence>
<keyword evidence="1" id="KW-0479">Metal-binding</keyword>
<sequence length="199" mass="21869">MHKFRLQSLRRLLRTDSDSQIAVNRGEKTTEAEFSDGSVTRTCSDCKTDKTPLWRNGPNGPKSLCNACGIRYKKIAKQLSASNADDEGDVGHKKTPTKLSSVRQMKLIKRKRDTAELRSCDTAAPRKKNTATFMAAPPTTVALLTNRGFSNDERRSSTTNRGYSNDERRSSFLSGGSFAEDEEEGAVLLMGLSCGLVNA</sequence>
<dbReference type="GO" id="GO:0006355">
    <property type="term" value="P:regulation of DNA-templated transcription"/>
    <property type="evidence" value="ECO:0007669"/>
    <property type="project" value="InterPro"/>
</dbReference>
<evidence type="ECO:0000256" key="1">
    <source>
        <dbReference type="ARBA" id="ARBA00022723"/>
    </source>
</evidence>
<dbReference type="SMART" id="SM00401">
    <property type="entry name" value="ZnF_GATA"/>
    <property type="match status" value="1"/>
</dbReference>
<keyword evidence="8" id="KW-1185">Reference proteome</keyword>
<name>A0AA38FSS6_TAXCH</name>
<dbReference type="CDD" id="cd00202">
    <property type="entry name" value="ZnF_GATA"/>
    <property type="match status" value="1"/>
</dbReference>
<evidence type="ECO:0000313" key="8">
    <source>
        <dbReference type="Proteomes" id="UP000824469"/>
    </source>
</evidence>
<evidence type="ECO:0000256" key="4">
    <source>
        <dbReference type="PROSITE-ProRule" id="PRU00094"/>
    </source>
</evidence>
<feature type="domain" description="GATA-type" evidence="6">
    <location>
        <begin position="37"/>
        <end position="73"/>
    </location>
</feature>
<dbReference type="InterPro" id="IPR052138">
    <property type="entry name" value="GATA_ZnFinger_Domain"/>
</dbReference>
<evidence type="ECO:0000313" key="7">
    <source>
        <dbReference type="EMBL" id="KAH9309992.1"/>
    </source>
</evidence>
<dbReference type="Proteomes" id="UP000824469">
    <property type="component" value="Unassembled WGS sequence"/>
</dbReference>
<feature type="region of interest" description="Disordered" evidence="5">
    <location>
        <begin position="145"/>
        <end position="177"/>
    </location>
</feature>
<accession>A0AA38FSS6</accession>
<organism evidence="7 8">
    <name type="scientific">Taxus chinensis</name>
    <name type="common">Chinese yew</name>
    <name type="synonym">Taxus wallichiana var. chinensis</name>
    <dbReference type="NCBI Taxonomy" id="29808"/>
    <lineage>
        <taxon>Eukaryota</taxon>
        <taxon>Viridiplantae</taxon>
        <taxon>Streptophyta</taxon>
        <taxon>Embryophyta</taxon>
        <taxon>Tracheophyta</taxon>
        <taxon>Spermatophyta</taxon>
        <taxon>Pinopsida</taxon>
        <taxon>Pinidae</taxon>
        <taxon>Conifers II</taxon>
        <taxon>Cupressales</taxon>
        <taxon>Taxaceae</taxon>
        <taxon>Taxus</taxon>
    </lineage>
</organism>
<dbReference type="SUPFAM" id="SSF57716">
    <property type="entry name" value="Glucocorticoid receptor-like (DNA-binding domain)"/>
    <property type="match status" value="1"/>
</dbReference>
<dbReference type="PROSITE" id="PS00344">
    <property type="entry name" value="GATA_ZN_FINGER_1"/>
    <property type="match status" value="1"/>
</dbReference>
<gene>
    <name evidence="7" type="ORF">KI387_037903</name>
</gene>
<dbReference type="PANTHER" id="PTHR47255">
    <property type="entry name" value="GATA TRANSCRIPTION FACTOR 22-RELATED"/>
    <property type="match status" value="1"/>
</dbReference>
<evidence type="ECO:0000256" key="2">
    <source>
        <dbReference type="ARBA" id="ARBA00022771"/>
    </source>
</evidence>
<keyword evidence="3" id="KW-0862">Zinc</keyword>
<proteinExistence type="predicted"/>
<dbReference type="AlphaFoldDB" id="A0AA38FSS6"/>
<dbReference type="EMBL" id="JAHRHJ020000007">
    <property type="protein sequence ID" value="KAH9309992.1"/>
    <property type="molecule type" value="Genomic_DNA"/>
</dbReference>
<dbReference type="InterPro" id="IPR000679">
    <property type="entry name" value="Znf_GATA"/>
</dbReference>
<protein>
    <recommendedName>
        <fullName evidence="6">GATA-type domain-containing protein</fullName>
    </recommendedName>
</protein>
<dbReference type="PROSITE" id="PS50114">
    <property type="entry name" value="GATA_ZN_FINGER_2"/>
    <property type="match status" value="1"/>
</dbReference>
<dbReference type="InterPro" id="IPR013088">
    <property type="entry name" value="Znf_NHR/GATA"/>
</dbReference>
<evidence type="ECO:0000256" key="3">
    <source>
        <dbReference type="ARBA" id="ARBA00022833"/>
    </source>
</evidence>
<dbReference type="GO" id="GO:0008270">
    <property type="term" value="F:zinc ion binding"/>
    <property type="evidence" value="ECO:0007669"/>
    <property type="project" value="UniProtKB-KW"/>
</dbReference>
<dbReference type="Pfam" id="PF00320">
    <property type="entry name" value="GATA"/>
    <property type="match status" value="1"/>
</dbReference>
<keyword evidence="2 4" id="KW-0863">Zinc-finger</keyword>
<dbReference type="GO" id="GO:0043565">
    <property type="term" value="F:sequence-specific DNA binding"/>
    <property type="evidence" value="ECO:0007669"/>
    <property type="project" value="InterPro"/>
</dbReference>
<dbReference type="OMA" id="RTCSDCK"/>
<evidence type="ECO:0000259" key="6">
    <source>
        <dbReference type="PROSITE" id="PS50114"/>
    </source>
</evidence>
<dbReference type="PANTHER" id="PTHR47255:SF4">
    <property type="entry name" value="GATA ZINC FINGER DOMAIN-CONTAINING PROTEIN 12"/>
    <property type="match status" value="1"/>
</dbReference>
<dbReference type="Gene3D" id="3.30.50.10">
    <property type="entry name" value="Erythroid Transcription Factor GATA-1, subunit A"/>
    <property type="match status" value="1"/>
</dbReference>